<feature type="region of interest" description="Disordered" evidence="1">
    <location>
        <begin position="71"/>
        <end position="117"/>
    </location>
</feature>
<name>G0ND39_CAEBE</name>
<proteinExistence type="predicted"/>
<dbReference type="Proteomes" id="UP000008068">
    <property type="component" value="Unassembled WGS sequence"/>
</dbReference>
<feature type="compositionally biased region" description="Polar residues" evidence="1">
    <location>
        <begin position="15"/>
        <end position="27"/>
    </location>
</feature>
<organism evidence="3">
    <name type="scientific">Caenorhabditis brenneri</name>
    <name type="common">Nematode worm</name>
    <dbReference type="NCBI Taxonomy" id="135651"/>
    <lineage>
        <taxon>Eukaryota</taxon>
        <taxon>Metazoa</taxon>
        <taxon>Ecdysozoa</taxon>
        <taxon>Nematoda</taxon>
        <taxon>Chromadorea</taxon>
        <taxon>Rhabditida</taxon>
        <taxon>Rhabditina</taxon>
        <taxon>Rhabditomorpha</taxon>
        <taxon>Rhabditoidea</taxon>
        <taxon>Rhabditidae</taxon>
        <taxon>Peloderinae</taxon>
        <taxon>Caenorhabditis</taxon>
    </lineage>
</organism>
<reference evidence="3" key="1">
    <citation type="submission" date="2011-07" db="EMBL/GenBank/DDBJ databases">
        <authorList>
            <consortium name="Caenorhabditis brenneri Sequencing and Analysis Consortium"/>
            <person name="Wilson R.K."/>
        </authorList>
    </citation>
    <scope>NUCLEOTIDE SEQUENCE [LARGE SCALE GENOMIC DNA]</scope>
    <source>
        <strain evidence="3">PB2801</strain>
    </source>
</reference>
<accession>G0ND39</accession>
<feature type="region of interest" description="Disordered" evidence="1">
    <location>
        <begin position="1"/>
        <end position="40"/>
    </location>
</feature>
<dbReference type="HOGENOM" id="CLU_1714910_0_0_1"/>
<evidence type="ECO:0000313" key="3">
    <source>
        <dbReference type="Proteomes" id="UP000008068"/>
    </source>
</evidence>
<dbReference type="EMBL" id="GL379865">
    <property type="protein sequence ID" value="EGT57788.1"/>
    <property type="molecule type" value="Genomic_DNA"/>
</dbReference>
<evidence type="ECO:0000313" key="2">
    <source>
        <dbReference type="EMBL" id="EGT57788.1"/>
    </source>
</evidence>
<dbReference type="AlphaFoldDB" id="G0ND39"/>
<feature type="compositionally biased region" description="Basic residues" evidence="1">
    <location>
        <begin position="72"/>
        <end position="94"/>
    </location>
</feature>
<dbReference type="InParanoid" id="G0ND39"/>
<gene>
    <name evidence="2" type="ORF">CAEBREN_06536</name>
</gene>
<keyword evidence="3" id="KW-1185">Reference proteome</keyword>
<feature type="compositionally biased region" description="Basic and acidic residues" evidence="1">
    <location>
        <begin position="95"/>
        <end position="107"/>
    </location>
</feature>
<sequence>MSNKRIHPVRERPLSQETSPGGQTIWKNSCEGRGGQEEQPVKPIVEGQMELEDDSQMMEVANILVDMSGKMQGKKKRKTYAATYRKGKAAKKKAMKEGDVENKDKNGAPKISNPTTATPFLAKLDFGWYLEQKPEIEDKNVNRCSEHANTHSD</sequence>
<evidence type="ECO:0000256" key="1">
    <source>
        <dbReference type="SAM" id="MobiDB-lite"/>
    </source>
</evidence>
<protein>
    <submittedName>
        <fullName evidence="2">Uncharacterized protein</fullName>
    </submittedName>
</protein>